<proteinExistence type="predicted"/>
<evidence type="ECO:0008006" key="3">
    <source>
        <dbReference type="Google" id="ProtNLM"/>
    </source>
</evidence>
<evidence type="ECO:0000313" key="2">
    <source>
        <dbReference type="Proteomes" id="UP001327027"/>
    </source>
</evidence>
<reference evidence="1 2" key="1">
    <citation type="journal article" date="2013" name="Int. J. Syst. Evol. Microbiol.">
        <title>Aquimarina gracilis sp. nov., isolated from the gut microflora of a mussel, Mytilus coruscus, and emended description of Aquimarina spongiae.</title>
        <authorList>
            <person name="Park S.C."/>
            <person name="Choe H.N."/>
            <person name="Baik K.S."/>
            <person name="Seong C.N."/>
        </authorList>
    </citation>
    <scope>NUCLEOTIDE SEQUENCE [LARGE SCALE GENOMIC DNA]</scope>
    <source>
        <strain evidence="1 2">PSC32</strain>
    </source>
</reference>
<dbReference type="Proteomes" id="UP001327027">
    <property type="component" value="Unassembled WGS sequence"/>
</dbReference>
<comment type="caution">
    <text evidence="1">The sequence shown here is derived from an EMBL/GenBank/DDBJ whole genome shotgun (WGS) entry which is preliminary data.</text>
</comment>
<evidence type="ECO:0000313" key="1">
    <source>
        <dbReference type="EMBL" id="MEB3346292.1"/>
    </source>
</evidence>
<accession>A0ABU5ZWP2</accession>
<organism evidence="1 2">
    <name type="scientific">Aquimarina gracilis</name>
    <dbReference type="NCBI Taxonomy" id="874422"/>
    <lineage>
        <taxon>Bacteria</taxon>
        <taxon>Pseudomonadati</taxon>
        <taxon>Bacteroidota</taxon>
        <taxon>Flavobacteriia</taxon>
        <taxon>Flavobacteriales</taxon>
        <taxon>Flavobacteriaceae</taxon>
        <taxon>Aquimarina</taxon>
    </lineage>
</organism>
<dbReference type="EMBL" id="JAYKLX010000005">
    <property type="protein sequence ID" value="MEB3346292.1"/>
    <property type="molecule type" value="Genomic_DNA"/>
</dbReference>
<sequence>MLTFILITAISFCFFQIIIQIRKMNKIEKQYKATKFRQANEK</sequence>
<name>A0ABU5ZWP2_9FLAO</name>
<gene>
    <name evidence="1" type="ORF">U6A24_12510</name>
</gene>
<keyword evidence="2" id="KW-1185">Reference proteome</keyword>
<dbReference type="RefSeq" id="WP_324180316.1">
    <property type="nucleotide sequence ID" value="NZ_BAABAW010000024.1"/>
</dbReference>
<protein>
    <recommendedName>
        <fullName evidence="3">CcmD family protein</fullName>
    </recommendedName>
</protein>